<dbReference type="SUPFAM" id="SSF48445">
    <property type="entry name" value="14-3-3 protein"/>
    <property type="match status" value="1"/>
</dbReference>
<evidence type="ECO:0000256" key="2">
    <source>
        <dbReference type="PIRSR" id="PIRSR000868-1"/>
    </source>
</evidence>
<feature type="site" description="Interaction with phosphoserine on interacting protein" evidence="2">
    <location>
        <position position="91"/>
    </location>
</feature>
<evidence type="ECO:0000313" key="5">
    <source>
        <dbReference type="Proteomes" id="UP001295684"/>
    </source>
</evidence>
<name>A0AAD1XP33_EUPCR</name>
<dbReference type="InterPro" id="IPR000308">
    <property type="entry name" value="14-3-3"/>
</dbReference>
<dbReference type="InterPro" id="IPR023410">
    <property type="entry name" value="14-3-3_domain"/>
</dbReference>
<proteinExistence type="inferred from homology"/>
<dbReference type="CDD" id="cd08774">
    <property type="entry name" value="14-3-3"/>
    <property type="match status" value="1"/>
</dbReference>
<gene>
    <name evidence="4" type="ORF">ECRASSUSDP1_LOCUS17659</name>
</gene>
<dbReference type="InterPro" id="IPR036815">
    <property type="entry name" value="14-3-3_dom_sf"/>
</dbReference>
<comment type="caution">
    <text evidence="4">The sequence shown here is derived from an EMBL/GenBank/DDBJ whole genome shotgun (WGS) entry which is preliminary data.</text>
</comment>
<evidence type="ECO:0000259" key="3">
    <source>
        <dbReference type="SMART" id="SM00101"/>
    </source>
</evidence>
<dbReference type="PANTHER" id="PTHR18860">
    <property type="entry name" value="14-3-3 PROTEIN"/>
    <property type="match status" value="1"/>
</dbReference>
<dbReference type="PIRSF" id="PIRSF000868">
    <property type="entry name" value="14-3-3"/>
    <property type="match status" value="1"/>
</dbReference>
<accession>A0AAD1XP33</accession>
<feature type="site" description="Interaction with phosphoserine on interacting protein" evidence="2">
    <location>
        <position position="167"/>
    </location>
</feature>
<dbReference type="Gene3D" id="1.20.190.20">
    <property type="entry name" value="14-3-3 domain"/>
    <property type="match status" value="1"/>
</dbReference>
<dbReference type="AlphaFoldDB" id="A0AAD1XP33"/>
<dbReference type="EMBL" id="CAMPGE010017838">
    <property type="protein sequence ID" value="CAI2376290.1"/>
    <property type="molecule type" value="Genomic_DNA"/>
</dbReference>
<organism evidence="4 5">
    <name type="scientific">Euplotes crassus</name>
    <dbReference type="NCBI Taxonomy" id="5936"/>
    <lineage>
        <taxon>Eukaryota</taxon>
        <taxon>Sar</taxon>
        <taxon>Alveolata</taxon>
        <taxon>Ciliophora</taxon>
        <taxon>Intramacronucleata</taxon>
        <taxon>Spirotrichea</taxon>
        <taxon>Hypotrichia</taxon>
        <taxon>Euplotida</taxon>
        <taxon>Euplotidae</taxon>
        <taxon>Moneuplotes</taxon>
    </lineage>
</organism>
<sequence length="275" mass="31890">MEEGVFMVRVAAQAERYEDAVDLLTKALQLSQKDASPEVVGMEQELLCLCHKYKLLKPYFYKDSSNFLPFVPQIYTELLSATFKDFISSERSAWKTVKAIEQNKKYAEYAPDLAEYKDKLSLELDHKCRQVIDIIQEHCLSKATTDDSEGSCTSKVFYLKLVGDNYRYIAETASGPRRDKAIEKADSFYRQATDFSKALHRYNSSRLGCGLNYSVFWYEIMEDKSKALQIAEEALEERREYICQDDSDEVRDSLPILELLRENIDIWKEGEDSLY</sequence>
<dbReference type="Proteomes" id="UP001295684">
    <property type="component" value="Unassembled WGS sequence"/>
</dbReference>
<protein>
    <recommendedName>
        <fullName evidence="3">14-3-3 domain-containing protein</fullName>
    </recommendedName>
</protein>
<feature type="domain" description="14-3-3" evidence="3">
    <location>
        <begin position="1"/>
        <end position="271"/>
    </location>
</feature>
<reference evidence="4" key="1">
    <citation type="submission" date="2023-07" db="EMBL/GenBank/DDBJ databases">
        <authorList>
            <consortium name="AG Swart"/>
            <person name="Singh M."/>
            <person name="Singh A."/>
            <person name="Seah K."/>
            <person name="Emmerich C."/>
        </authorList>
    </citation>
    <scope>NUCLEOTIDE SEQUENCE</scope>
    <source>
        <strain evidence="4">DP1</strain>
    </source>
</reference>
<dbReference type="PRINTS" id="PR00305">
    <property type="entry name" value="1433ZETA"/>
</dbReference>
<keyword evidence="5" id="KW-1185">Reference proteome</keyword>
<evidence type="ECO:0000256" key="1">
    <source>
        <dbReference type="ARBA" id="ARBA00006141"/>
    </source>
</evidence>
<evidence type="ECO:0000313" key="4">
    <source>
        <dbReference type="EMBL" id="CAI2376290.1"/>
    </source>
</evidence>
<comment type="similarity">
    <text evidence="1">Belongs to the 14-3-3 family.</text>
</comment>
<dbReference type="Pfam" id="PF00244">
    <property type="entry name" value="14-3-3"/>
    <property type="match status" value="1"/>
</dbReference>
<dbReference type="SMART" id="SM00101">
    <property type="entry name" value="14_3_3"/>
    <property type="match status" value="1"/>
</dbReference>